<protein>
    <submittedName>
        <fullName evidence="2">(California timema) hypothetical protein</fullName>
    </submittedName>
</protein>
<name>A0A7R9JCM7_TIMCA</name>
<dbReference type="EMBL" id="OE184387">
    <property type="protein sequence ID" value="CAD7576543.1"/>
    <property type="molecule type" value="Genomic_DNA"/>
</dbReference>
<gene>
    <name evidence="2" type="ORF">TCMB3V08_LOCUS9111</name>
</gene>
<dbReference type="AlphaFoldDB" id="A0A7R9JCM7"/>
<reference evidence="2" key="1">
    <citation type="submission" date="2020-11" db="EMBL/GenBank/DDBJ databases">
        <authorList>
            <person name="Tran Van P."/>
        </authorList>
    </citation>
    <scope>NUCLEOTIDE SEQUENCE</scope>
</reference>
<evidence type="ECO:0000256" key="1">
    <source>
        <dbReference type="SAM" id="MobiDB-lite"/>
    </source>
</evidence>
<feature type="region of interest" description="Disordered" evidence="1">
    <location>
        <begin position="99"/>
        <end position="118"/>
    </location>
</feature>
<organism evidence="2">
    <name type="scientific">Timema californicum</name>
    <name type="common">California timema</name>
    <name type="synonym">Walking stick</name>
    <dbReference type="NCBI Taxonomy" id="61474"/>
    <lineage>
        <taxon>Eukaryota</taxon>
        <taxon>Metazoa</taxon>
        <taxon>Ecdysozoa</taxon>
        <taxon>Arthropoda</taxon>
        <taxon>Hexapoda</taxon>
        <taxon>Insecta</taxon>
        <taxon>Pterygota</taxon>
        <taxon>Neoptera</taxon>
        <taxon>Polyneoptera</taxon>
        <taxon>Phasmatodea</taxon>
        <taxon>Timematodea</taxon>
        <taxon>Timematoidea</taxon>
        <taxon>Timematidae</taxon>
        <taxon>Timema</taxon>
    </lineage>
</organism>
<feature type="compositionally biased region" description="Pro residues" evidence="1">
    <location>
        <begin position="99"/>
        <end position="116"/>
    </location>
</feature>
<accession>A0A7R9JCM7</accession>
<proteinExistence type="predicted"/>
<sequence length="271" mass="30250">MASELLMQDVWGSNLPLKRRGPGKGFQTYFNWQGKPPPVHPSEIRTLISPSSAVELNTTSALANYATEVEGARRIRFGVCNVVPDRGSMDQILALQPRPPSPHPIPMGAPASPPTSPKSCIRSCAVPLRGYDRHRQMALQKPLFRFRGVMKRRHPSTSRLFGSSSKRLRFRNVTASINHVFDQLDDDREIRVRIPSESTKGGFIQNGFPLHANADVVLDSIVSCIDHKSGHPEPPSLPAEFPQINPMSAEHGLFDTCYRSRLARENTHKFQ</sequence>
<evidence type="ECO:0000313" key="2">
    <source>
        <dbReference type="EMBL" id="CAD7576543.1"/>
    </source>
</evidence>